<dbReference type="PANTHER" id="PTHR33604">
    <property type="entry name" value="OSJNBA0004B13.7 PROTEIN"/>
    <property type="match status" value="1"/>
</dbReference>
<feature type="region of interest" description="Disordered" evidence="1">
    <location>
        <begin position="410"/>
        <end position="468"/>
    </location>
</feature>
<evidence type="ECO:0000256" key="1">
    <source>
        <dbReference type="SAM" id="MobiDB-lite"/>
    </source>
</evidence>
<evidence type="ECO:0000313" key="3">
    <source>
        <dbReference type="RefSeq" id="XP_033458829.1"/>
    </source>
</evidence>
<feature type="non-terminal residue" evidence="3">
    <location>
        <position position="517"/>
    </location>
</feature>
<protein>
    <submittedName>
        <fullName evidence="3">Uncharacterized protein</fullName>
    </submittedName>
</protein>
<reference evidence="3" key="3">
    <citation type="submission" date="2025-08" db="UniProtKB">
        <authorList>
            <consortium name="RefSeq"/>
        </authorList>
    </citation>
    <scope>IDENTIFICATION</scope>
    <source>
        <strain evidence="3">CBS 342.82</strain>
    </source>
</reference>
<dbReference type="PANTHER" id="PTHR33604:SF3">
    <property type="entry name" value="OSJNBA0004B13.7 PROTEIN"/>
    <property type="match status" value="1"/>
</dbReference>
<reference evidence="3" key="2">
    <citation type="submission" date="2020-04" db="EMBL/GenBank/DDBJ databases">
        <authorList>
            <consortium name="NCBI Genome Project"/>
        </authorList>
    </citation>
    <scope>NUCLEOTIDE SEQUENCE</scope>
    <source>
        <strain evidence="3">CBS 342.82</strain>
    </source>
</reference>
<keyword evidence="2" id="KW-1185">Reference proteome</keyword>
<dbReference type="RefSeq" id="XP_033458829.1">
    <property type="nucleotide sequence ID" value="XM_033600609.1"/>
</dbReference>
<gene>
    <name evidence="3" type="ORF">K489DRAFT_308148</name>
</gene>
<dbReference type="Proteomes" id="UP000504637">
    <property type="component" value="Unplaced"/>
</dbReference>
<accession>A0A6J3M1M5</accession>
<organism evidence="3">
    <name type="scientific">Dissoconium aciculare CBS 342.82</name>
    <dbReference type="NCBI Taxonomy" id="1314786"/>
    <lineage>
        <taxon>Eukaryota</taxon>
        <taxon>Fungi</taxon>
        <taxon>Dikarya</taxon>
        <taxon>Ascomycota</taxon>
        <taxon>Pezizomycotina</taxon>
        <taxon>Dothideomycetes</taxon>
        <taxon>Dothideomycetidae</taxon>
        <taxon>Mycosphaerellales</taxon>
        <taxon>Dissoconiaceae</taxon>
        <taxon>Dissoconium</taxon>
    </lineage>
</organism>
<feature type="compositionally biased region" description="Low complexity" evidence="1">
    <location>
        <begin position="419"/>
        <end position="431"/>
    </location>
</feature>
<dbReference type="GeneID" id="54358409"/>
<sequence length="517" mass="57735">VANLMPLACEAGRVNKSEVHMAVLGRNALSIPEILSVNGFKQQDCHVMFHDGRADFAEYSTAKRAELSTLAAFKQINEFVNPQAIVVDGGKQEESFFTTAMRQRAEDYAKTLIAIPEKRYEDFLWMTRLDADSLENWFKPTIDILVQSPRKSSGSLIRLLKSLKTADYSGLKAPRLVVELPPVVESFAMQWLNGLTWPPSESWPASQSNMLTLNHRIPSRLLTGDQSALRFVESFYPSDPQFHHVLVLSSQAELSPLFFQHLYYSILQYRHSEKWWEAGDIMGISLDRPSTLIDGKSTLQAPTVGDMRESATVNAKAADPKANAPFLYQTSSIGATLVFGDKWATFHDFLQRRLEATQRGLTKPQKKLVSAGEPAWSEYLLELTRARGWSILHPADSLVTLHGELAQVPEEFLRPPPKSAKATPSKKSGSKASEEKQDFLSEDTNPTPKPQESTSEAQTSTSGKTPPLHKFLPFNGFLPDLGSLPWLAHTGKSHLRIAVNELTEQYLPVFRREIGGC</sequence>
<evidence type="ECO:0000313" key="2">
    <source>
        <dbReference type="Proteomes" id="UP000504637"/>
    </source>
</evidence>
<feature type="compositionally biased region" description="Low complexity" evidence="1">
    <location>
        <begin position="451"/>
        <end position="462"/>
    </location>
</feature>
<dbReference type="AlphaFoldDB" id="A0A6J3M1M5"/>
<name>A0A6J3M1M5_9PEZI</name>
<dbReference type="OrthoDB" id="5397682at2759"/>
<reference evidence="3" key="1">
    <citation type="submission" date="2020-01" db="EMBL/GenBank/DDBJ databases">
        <authorList>
            <consortium name="DOE Joint Genome Institute"/>
            <person name="Haridas S."/>
            <person name="Albert R."/>
            <person name="Binder M."/>
            <person name="Bloem J."/>
            <person name="Labutti K."/>
            <person name="Salamov A."/>
            <person name="Andreopoulos B."/>
            <person name="Baker S.E."/>
            <person name="Barry K."/>
            <person name="Bills G."/>
            <person name="Bluhm B.H."/>
            <person name="Cannon C."/>
            <person name="Castanera R."/>
            <person name="Culley D.E."/>
            <person name="Daum C."/>
            <person name="Ezra D."/>
            <person name="Gonzalez J.B."/>
            <person name="Henrissat B."/>
            <person name="Kuo A."/>
            <person name="Liang C."/>
            <person name="Lipzen A."/>
            <person name="Lutzoni F."/>
            <person name="Magnuson J."/>
            <person name="Mondo S."/>
            <person name="Nolan M."/>
            <person name="Ohm R."/>
            <person name="Pangilinan J."/>
            <person name="Park H.-J."/>
            <person name="Ramirez L."/>
            <person name="Alfaro M."/>
            <person name="Sun H."/>
            <person name="Tritt A."/>
            <person name="Yoshinaga Y."/>
            <person name="Zwiers L.-H."/>
            <person name="Turgeon B.G."/>
            <person name="Goodwin S.B."/>
            <person name="Spatafora J.W."/>
            <person name="Crous P.W."/>
            <person name="Grigoriev I.V."/>
        </authorList>
    </citation>
    <scope>NUCLEOTIDE SEQUENCE</scope>
    <source>
        <strain evidence="3">CBS 342.82</strain>
    </source>
</reference>
<proteinExistence type="predicted"/>
<feature type="non-terminal residue" evidence="3">
    <location>
        <position position="1"/>
    </location>
</feature>